<dbReference type="AlphaFoldDB" id="A0AAW8T2Z9"/>
<proteinExistence type="predicted"/>
<name>A0AAW8T2Z9_9ENTE</name>
<gene>
    <name evidence="1" type="ORF">P7D78_17795</name>
</gene>
<dbReference type="Proteomes" id="UP001249240">
    <property type="component" value="Unassembled WGS sequence"/>
</dbReference>
<dbReference type="EMBL" id="JARPXM010000024">
    <property type="protein sequence ID" value="MDT2539966.1"/>
    <property type="molecule type" value="Genomic_DNA"/>
</dbReference>
<reference evidence="1" key="1">
    <citation type="submission" date="2023-03" db="EMBL/GenBank/DDBJ databases">
        <authorList>
            <person name="Shen W."/>
            <person name="Cai J."/>
        </authorList>
    </citation>
    <scope>NUCLEOTIDE SEQUENCE</scope>
    <source>
        <strain evidence="1">B646-2</strain>
    </source>
</reference>
<evidence type="ECO:0000313" key="2">
    <source>
        <dbReference type="Proteomes" id="UP001249240"/>
    </source>
</evidence>
<organism evidence="1 2">
    <name type="scientific">Enterococcus raffinosus</name>
    <dbReference type="NCBI Taxonomy" id="71452"/>
    <lineage>
        <taxon>Bacteria</taxon>
        <taxon>Bacillati</taxon>
        <taxon>Bacillota</taxon>
        <taxon>Bacilli</taxon>
        <taxon>Lactobacillales</taxon>
        <taxon>Enterococcaceae</taxon>
        <taxon>Enterococcus</taxon>
    </lineage>
</organism>
<sequence length="223" mass="25440">MKERYGHLTVVEEITHNGYKKYRYLCDCGNETIVYRSNLLSGRTKSCGCGNYKNRHKYKNLTNKTFGKLVAIKPTKLRSEGTVVWECQCLCGRKKLVSAKRLLKGDVKSCGCLKSKKHHIENKKFGLLTAKYPLDNNCSWKTKWVCQCECGSMCEISYSNLFFGHTQSCGCLKRQETRTCVEGTVIECLTSKLPKNNTSGVKGVYRSKEKWIAYITLKKRGTI</sequence>
<comment type="caution">
    <text evidence="1">The sequence shown here is derived from an EMBL/GenBank/DDBJ whole genome shotgun (WGS) entry which is preliminary data.</text>
</comment>
<dbReference type="RefSeq" id="WP_002303678.1">
    <property type="nucleotide sequence ID" value="NZ_CABLCA010000007.1"/>
</dbReference>
<evidence type="ECO:0000313" key="1">
    <source>
        <dbReference type="EMBL" id="MDT2539966.1"/>
    </source>
</evidence>
<accession>A0AAW8T2Z9</accession>
<protein>
    <submittedName>
        <fullName evidence="1">AP2 domain-containing protein</fullName>
    </submittedName>
</protein>